<evidence type="ECO:0000256" key="3">
    <source>
        <dbReference type="PROSITE-ProRule" id="PRU00076"/>
    </source>
</evidence>
<accession>A0ABR1FS10</accession>
<dbReference type="InterPro" id="IPR000742">
    <property type="entry name" value="EGF"/>
</dbReference>
<evidence type="ECO:0000313" key="6">
    <source>
        <dbReference type="EMBL" id="KAK7237045.1"/>
    </source>
</evidence>
<name>A0ABR1FS10_AURAN</name>
<dbReference type="SMART" id="SM00181">
    <property type="entry name" value="EGF"/>
    <property type="match status" value="6"/>
</dbReference>
<dbReference type="EMBL" id="JBBJCI010000255">
    <property type="protein sequence ID" value="KAK7237045.1"/>
    <property type="molecule type" value="Genomic_DNA"/>
</dbReference>
<gene>
    <name evidence="6" type="ORF">SO694_00091039</name>
</gene>
<proteinExistence type="predicted"/>
<comment type="caution">
    <text evidence="6">The sequence shown here is derived from an EMBL/GenBank/DDBJ whole genome shotgun (WGS) entry which is preliminary data.</text>
</comment>
<dbReference type="InterPro" id="IPR013111">
    <property type="entry name" value="EGF_extracell"/>
</dbReference>
<evidence type="ECO:0000256" key="1">
    <source>
        <dbReference type="ARBA" id="ARBA00022729"/>
    </source>
</evidence>
<comment type="caution">
    <text evidence="3">Lacks conserved residue(s) required for the propagation of feature annotation.</text>
</comment>
<dbReference type="PANTHER" id="PTHR14949">
    <property type="entry name" value="EGF-LIKE-DOMAIN, MULTIPLE 7, 8"/>
    <property type="match status" value="1"/>
</dbReference>
<dbReference type="Pfam" id="PF07974">
    <property type="entry name" value="EGF_2"/>
    <property type="match status" value="2"/>
</dbReference>
<organism evidence="6 7">
    <name type="scientific">Aureococcus anophagefferens</name>
    <name type="common">Harmful bloom alga</name>
    <dbReference type="NCBI Taxonomy" id="44056"/>
    <lineage>
        <taxon>Eukaryota</taxon>
        <taxon>Sar</taxon>
        <taxon>Stramenopiles</taxon>
        <taxon>Ochrophyta</taxon>
        <taxon>Pelagophyceae</taxon>
        <taxon>Pelagomonadales</taxon>
        <taxon>Pelagomonadaceae</taxon>
        <taxon>Aureococcus</taxon>
    </lineage>
</organism>
<feature type="chain" id="PRO_5045161806" evidence="4">
    <location>
        <begin position="17"/>
        <end position="897"/>
    </location>
</feature>
<feature type="signal peptide" evidence="4">
    <location>
        <begin position="1"/>
        <end position="16"/>
    </location>
</feature>
<dbReference type="InterPro" id="IPR050969">
    <property type="entry name" value="Dev_Signal_Modulators"/>
</dbReference>
<dbReference type="PROSITE" id="PS01186">
    <property type="entry name" value="EGF_2"/>
    <property type="match status" value="1"/>
</dbReference>
<dbReference type="PROSITE" id="PS50026">
    <property type="entry name" value="EGF_3"/>
    <property type="match status" value="1"/>
</dbReference>
<keyword evidence="1 4" id="KW-0732">Signal</keyword>
<dbReference type="PRINTS" id="PR00011">
    <property type="entry name" value="EGFLAMININ"/>
</dbReference>
<keyword evidence="7" id="KW-1185">Reference proteome</keyword>
<keyword evidence="3" id="KW-0245">EGF-like domain</keyword>
<dbReference type="Gene3D" id="2.170.300.10">
    <property type="entry name" value="Tie2 ligand-binding domain superfamily"/>
    <property type="match status" value="1"/>
</dbReference>
<sequence length="897" mass="94011">MGRAWAALVVLGAGQARCPPYGMKPPYCSGHGDCDGFGRCVCYPGFAAGDCSERLCPVGAAWADVATADDTAHAEAECSNRGHCDRETGRCACASGFEGSACQRMTCQGAANDGLPLACSGNGECLSMYDHARFDYDSKSRRFAYEAPWDAHMVHGCVCGADYAGPACEERLCASGDDPLTSGQVNEVQLLSCVGDGDIVLRFAGLATRPFDGRATAAELERELEKIGRTIGDVVVTYTNRGDAIIPTRGVGTYLFEGGLPLGELDPRLASATFQERYGFPYEVNALRPLDPDCPCVTGTYTYDPQGMRRMEFAGCADVTGGGLGWCATEGCGTQNADVSTGWFADCPCAGYPSTVTTCDDVVYEAGRDRLCYLGTDGAELMNVALIEFRTRFGDVPPLAYDEDASRFEGNVNTRAVSTDGDAAYLRASSTEYAYAVESTKEYEPCAGRGICGADEGDCECFSSNFELYASSNLYGGPGLAGDCGYPLTDITMCPGAGDSECTDNGVCRGGCRDGNGDGLCGSALDLYDDDATPFPSPSAPDATWQAEKPYACACKATWRGGDCSEKLCPRGPSWFAYPSGDDAAHDGLLECSGMGACDRQTGECACPPHLSGAACERTQCPAADDGKTAPCNAVGRCMSMRELATHAEVNGEADAWVYGSYANSGLTWDADRVYGCLCDAGYGAFDCGDRECPTGDDPNTWGQANEVQYFSCTATEGSFTLEFREATTVPIPANATAADVEAALEALPTVGTATVAAVAGNLDRAGLEGGASVDDQGGRVCAAYDHDVFVEVQFETEHGDVPRLKANKARLVNSRRGAGAKVVVYADGSSYSFDGCPSGDCPTFASRAGDTENAPCSNRGTCDRVTGICTCFLGYGMSDGLGGRGTIADCGYKLPH</sequence>
<dbReference type="Proteomes" id="UP001363151">
    <property type="component" value="Unassembled WGS sequence"/>
</dbReference>
<protein>
    <submittedName>
        <fullName evidence="6">Tenascin-like protein</fullName>
    </submittedName>
</protein>
<keyword evidence="2 3" id="KW-1015">Disulfide bond</keyword>
<dbReference type="PANTHER" id="PTHR14949:SF56">
    <property type="entry name" value="EGF-LIKE-DOMAIN, MULTIPLE 7"/>
    <property type="match status" value="1"/>
</dbReference>
<feature type="disulfide bond" evidence="3">
    <location>
        <begin position="93"/>
        <end position="102"/>
    </location>
</feature>
<evidence type="ECO:0000256" key="4">
    <source>
        <dbReference type="SAM" id="SignalP"/>
    </source>
</evidence>
<evidence type="ECO:0000259" key="5">
    <source>
        <dbReference type="PROSITE" id="PS50026"/>
    </source>
</evidence>
<reference evidence="6 7" key="1">
    <citation type="submission" date="2024-03" db="EMBL/GenBank/DDBJ databases">
        <title>Aureococcus anophagefferens CCMP1851 and Kratosvirus quantuckense: Draft genome of a second virus-susceptible host strain in the model system.</title>
        <authorList>
            <person name="Chase E."/>
            <person name="Truchon A.R."/>
            <person name="Schepens W."/>
            <person name="Wilhelm S.W."/>
        </authorList>
    </citation>
    <scope>NUCLEOTIDE SEQUENCE [LARGE SCALE GENOMIC DNA]</scope>
    <source>
        <strain evidence="6 7">CCMP1851</strain>
    </source>
</reference>
<evidence type="ECO:0000256" key="2">
    <source>
        <dbReference type="ARBA" id="ARBA00023157"/>
    </source>
</evidence>
<feature type="domain" description="EGF-like" evidence="5">
    <location>
        <begin position="69"/>
        <end position="103"/>
    </location>
</feature>
<dbReference type="PROSITE" id="PS00022">
    <property type="entry name" value="EGF_1"/>
    <property type="match status" value="1"/>
</dbReference>
<evidence type="ECO:0000313" key="7">
    <source>
        <dbReference type="Proteomes" id="UP001363151"/>
    </source>
</evidence>